<name>A0AA95EXX0_9BACL</name>
<dbReference type="GO" id="GO:0016887">
    <property type="term" value="F:ATP hydrolysis activity"/>
    <property type="evidence" value="ECO:0007669"/>
    <property type="project" value="InterPro"/>
</dbReference>
<evidence type="ECO:0000256" key="2">
    <source>
        <dbReference type="ARBA" id="ARBA00022741"/>
    </source>
</evidence>
<dbReference type="InterPro" id="IPR027417">
    <property type="entry name" value="P-loop_NTPase"/>
</dbReference>
<dbReference type="PANTHER" id="PTHR42855">
    <property type="entry name" value="ABC TRANSPORTER ATP-BINDING SUBUNIT"/>
    <property type="match status" value="1"/>
</dbReference>
<dbReference type="InterPro" id="IPR003439">
    <property type="entry name" value="ABC_transporter-like_ATP-bd"/>
</dbReference>
<dbReference type="SUPFAM" id="SSF52540">
    <property type="entry name" value="P-loop containing nucleoside triphosphate hydrolases"/>
    <property type="match status" value="2"/>
</dbReference>
<dbReference type="PANTHER" id="PTHR42855:SF2">
    <property type="entry name" value="DRUG RESISTANCE ABC TRANSPORTER,ATP-BINDING PROTEIN"/>
    <property type="match status" value="1"/>
</dbReference>
<dbReference type="Pfam" id="PF00005">
    <property type="entry name" value="ABC_tran"/>
    <property type="match status" value="2"/>
</dbReference>
<reference evidence="6" key="1">
    <citation type="submission" date="2023-03" db="EMBL/GenBank/DDBJ databases">
        <title>Andean soil-derived lignocellulolytic bacterial consortium as a source of novel taxa and putative plastic-active enzymes.</title>
        <authorList>
            <person name="Diaz-Garcia L."/>
            <person name="Chuvochina M."/>
            <person name="Feuerriegel G."/>
            <person name="Bunk B."/>
            <person name="Sproer C."/>
            <person name="Streit W.R."/>
            <person name="Rodriguez L.M."/>
            <person name="Overmann J."/>
            <person name="Jimenez D.J."/>
        </authorList>
    </citation>
    <scope>NUCLEOTIDE SEQUENCE</scope>
    <source>
        <strain evidence="6">MAG 2441</strain>
    </source>
</reference>
<dbReference type="PROSITE" id="PS50893">
    <property type="entry name" value="ABC_TRANSPORTER_2"/>
    <property type="match status" value="2"/>
</dbReference>
<gene>
    <name evidence="6" type="ORF">P0Y55_02430</name>
</gene>
<feature type="compositionally biased region" description="Basic and acidic residues" evidence="4">
    <location>
        <begin position="570"/>
        <end position="586"/>
    </location>
</feature>
<dbReference type="InterPro" id="IPR003593">
    <property type="entry name" value="AAA+_ATPase"/>
</dbReference>
<dbReference type="Proteomes" id="UP001178662">
    <property type="component" value="Chromosome"/>
</dbReference>
<keyword evidence="3 6" id="KW-0067">ATP-binding</keyword>
<sequence>MLLQASGITKHYGITPVLEGISLQVQERDRIGLVGVNGAGKSTFLKVLAGELRADTGSVSKPRELKIGYLAQNGGLQGHRTIMEEMTSAYGPLLDHERSLRDMEERIADPAELENAERYETLLAQYADASEKFRELGGYEMDNRTRSVLYGMGFGNFEPDTEVASLSGGQRTRLALARLLLVQPDLLLLDEPTNHLDIDTLTWLEGYLRSYAGAMVIVSHDRFFLDAIVTSIVEIERNQATRYTGNYSRFMELKTAAFDQQLKLFEQQRKEISRMEDFIQRNLVRATTTKRAQSRRNALERIERLEKPGSLKQASFSFTTERRSGKEVLRVVNASAAPVVELSSLFRGVSFEVKRGERLALLGPNGVGKTTLLRALIGKLELRSGVVDWGAGVSLGYYDQEQRELNPANTVLEELWSTYPMLPEAEIRTVLGNFLFSGEDVRKKVSSLSGGEKARVALSKLMLRKANVLLLDEPTNHLDLMSREVLEAALDEYDGTLIFVSHDRYFLNRLADRIVELHPDGVQHFLGNYDEMVIKKQEMLEWELAKQAQSTQSASHRQGTQEQAAVSDYEADKQAKREERAKQRKREQLEADIAQMEQQIASLELEMTSPELVSDYMLLRDKQAETEKVQAALEEAYASWEALMEE</sequence>
<keyword evidence="1" id="KW-0677">Repeat</keyword>
<dbReference type="InterPro" id="IPR032524">
    <property type="entry name" value="ABC_tran_C"/>
</dbReference>
<proteinExistence type="predicted"/>
<dbReference type="GO" id="GO:0003677">
    <property type="term" value="F:DNA binding"/>
    <property type="evidence" value="ECO:0007669"/>
    <property type="project" value="InterPro"/>
</dbReference>
<dbReference type="GO" id="GO:0005524">
    <property type="term" value="F:ATP binding"/>
    <property type="evidence" value="ECO:0007669"/>
    <property type="project" value="UniProtKB-KW"/>
</dbReference>
<dbReference type="FunFam" id="3.40.50.300:FF:000011">
    <property type="entry name" value="Putative ABC transporter ATP-binding component"/>
    <property type="match status" value="1"/>
</dbReference>
<dbReference type="FunFam" id="3.40.50.300:FF:000309">
    <property type="entry name" value="ABC transporter ATP-binding protein"/>
    <property type="match status" value="1"/>
</dbReference>
<evidence type="ECO:0000313" key="6">
    <source>
        <dbReference type="EMBL" id="WEK54961.1"/>
    </source>
</evidence>
<keyword evidence="2" id="KW-0547">Nucleotide-binding</keyword>
<protein>
    <submittedName>
        <fullName evidence="6">ABC-F family ATP-binding cassette domain-containing protein</fullName>
    </submittedName>
</protein>
<feature type="domain" description="ABC transporter" evidence="5">
    <location>
        <begin position="3"/>
        <end position="263"/>
    </location>
</feature>
<evidence type="ECO:0000256" key="4">
    <source>
        <dbReference type="SAM" id="MobiDB-lite"/>
    </source>
</evidence>
<dbReference type="Gene3D" id="1.10.287.380">
    <property type="entry name" value="Valyl-tRNA synthetase, C-terminal domain"/>
    <property type="match status" value="1"/>
</dbReference>
<feature type="domain" description="ABC transporter" evidence="5">
    <location>
        <begin position="329"/>
        <end position="544"/>
    </location>
</feature>
<dbReference type="InterPro" id="IPR017871">
    <property type="entry name" value="ABC_transporter-like_CS"/>
</dbReference>
<dbReference type="PROSITE" id="PS00211">
    <property type="entry name" value="ABC_TRANSPORTER_1"/>
    <property type="match status" value="2"/>
</dbReference>
<evidence type="ECO:0000256" key="1">
    <source>
        <dbReference type="ARBA" id="ARBA00022737"/>
    </source>
</evidence>
<evidence type="ECO:0000256" key="3">
    <source>
        <dbReference type="ARBA" id="ARBA00022840"/>
    </source>
</evidence>
<dbReference type="Pfam" id="PF12848">
    <property type="entry name" value="ABC_tran_Xtn"/>
    <property type="match status" value="1"/>
</dbReference>
<keyword evidence="7" id="KW-1185">Reference proteome</keyword>
<evidence type="ECO:0000313" key="7">
    <source>
        <dbReference type="Proteomes" id="UP001178662"/>
    </source>
</evidence>
<feature type="region of interest" description="Disordered" evidence="4">
    <location>
        <begin position="550"/>
        <end position="586"/>
    </location>
</feature>
<dbReference type="EMBL" id="CP119317">
    <property type="protein sequence ID" value="WEK54961.1"/>
    <property type="molecule type" value="Genomic_DNA"/>
</dbReference>
<dbReference type="AlphaFoldDB" id="A0AA95EXX0"/>
<dbReference type="Pfam" id="PF16326">
    <property type="entry name" value="ABC_tran_CTD"/>
    <property type="match status" value="1"/>
</dbReference>
<dbReference type="InterPro" id="IPR032781">
    <property type="entry name" value="ABC_tran_Xtn"/>
</dbReference>
<feature type="compositionally biased region" description="Polar residues" evidence="4">
    <location>
        <begin position="550"/>
        <end position="564"/>
    </location>
</feature>
<evidence type="ECO:0000259" key="5">
    <source>
        <dbReference type="PROSITE" id="PS50893"/>
    </source>
</evidence>
<dbReference type="CDD" id="cd03221">
    <property type="entry name" value="ABCF_EF-3"/>
    <property type="match status" value="2"/>
</dbReference>
<dbReference type="InterPro" id="IPR037118">
    <property type="entry name" value="Val-tRNA_synth_C_sf"/>
</dbReference>
<dbReference type="InterPro" id="IPR051309">
    <property type="entry name" value="ABCF_ATPase"/>
</dbReference>
<dbReference type="Gene3D" id="3.40.50.300">
    <property type="entry name" value="P-loop containing nucleotide triphosphate hydrolases"/>
    <property type="match status" value="2"/>
</dbReference>
<accession>A0AA95EXX0</accession>
<organism evidence="6 7">
    <name type="scientific">Candidatus Cohnella colombiensis</name>
    <dbReference type="NCBI Taxonomy" id="3121368"/>
    <lineage>
        <taxon>Bacteria</taxon>
        <taxon>Bacillati</taxon>
        <taxon>Bacillota</taxon>
        <taxon>Bacilli</taxon>
        <taxon>Bacillales</taxon>
        <taxon>Paenibacillaceae</taxon>
        <taxon>Cohnella</taxon>
    </lineage>
</organism>
<dbReference type="SMART" id="SM00382">
    <property type="entry name" value="AAA"/>
    <property type="match status" value="2"/>
</dbReference>